<dbReference type="AlphaFoldDB" id="A0AAU7X432"/>
<feature type="active site" evidence="2">
    <location>
        <position position="46"/>
    </location>
</feature>
<comment type="similarity">
    <text evidence="1">Belongs to the PhzF family.</text>
</comment>
<name>A0AAU7X432_9HYPH</name>
<dbReference type="GO" id="GO:0005737">
    <property type="term" value="C:cytoplasm"/>
    <property type="evidence" value="ECO:0007669"/>
    <property type="project" value="TreeGrafter"/>
</dbReference>
<dbReference type="RefSeq" id="WP_407047910.1">
    <property type="nucleotide sequence ID" value="NZ_CP158568.1"/>
</dbReference>
<dbReference type="NCBIfam" id="TIGR00654">
    <property type="entry name" value="PhzF_family"/>
    <property type="match status" value="1"/>
</dbReference>
<reference evidence="3" key="1">
    <citation type="submission" date="2024-06" db="EMBL/GenBank/DDBJ databases">
        <title>Methylostella associata gen. nov., sp. nov., a novel Ancalomicrobiaceae-affiliated facultatively methylotrophic bacteria that feed on methanotrophs of the genus Methylococcus.</title>
        <authorList>
            <person name="Saltykova V."/>
            <person name="Danilova O.V."/>
            <person name="Oshkin I.Y."/>
            <person name="Belova S.E."/>
            <person name="Pimenov N.V."/>
            <person name="Dedysh S.N."/>
        </authorList>
    </citation>
    <scope>NUCLEOTIDE SEQUENCE</scope>
    <source>
        <strain evidence="3">S20</strain>
    </source>
</reference>
<dbReference type="Gene3D" id="3.10.310.10">
    <property type="entry name" value="Diaminopimelate Epimerase, Chain A, domain 1"/>
    <property type="match status" value="2"/>
</dbReference>
<evidence type="ECO:0000256" key="2">
    <source>
        <dbReference type="PIRSR" id="PIRSR016184-1"/>
    </source>
</evidence>
<dbReference type="InterPro" id="IPR003719">
    <property type="entry name" value="Phenazine_PhzF-like"/>
</dbReference>
<accession>A0AAU7X432</accession>
<dbReference type="EMBL" id="CP158568">
    <property type="protein sequence ID" value="XBY42809.1"/>
    <property type="molecule type" value="Genomic_DNA"/>
</dbReference>
<dbReference type="KEGG" id="mflg:ABS361_11815"/>
<dbReference type="PANTHER" id="PTHR13774:SF32">
    <property type="entry name" value="ANTISENSE-ENHANCING SEQUENCE 1"/>
    <property type="match status" value="1"/>
</dbReference>
<gene>
    <name evidence="3" type="ORF">ABS361_11815</name>
</gene>
<proteinExistence type="inferred from homology"/>
<sequence length="301" mass="31778">MKLAYRTVDVFTDTRFCGNPLAVVLGADGLSDEAMQRIAREFNYSETSFVLSPACPDHTARVRIFTPALEVPFAGHPNIGTAHVLAAMPDYADADELVFEEKAGLVRIGVDRDVDGTVLRTELTAPEPLTTPAIWSVDEIAACLGLDPADVATTVHPPMVASVGLPFVVAELASRAALARAKPVLDAITRSLPRDGADSIYVYTRDCGAADGGADVSARMFAPFDGLPEDPATGSATGAISALLASRAGIIDGEWRATFAQGVDMGRPCRIEARVALRAGRPDTVRIGGRSVDVMEGTIRI</sequence>
<dbReference type="GO" id="GO:0016853">
    <property type="term" value="F:isomerase activity"/>
    <property type="evidence" value="ECO:0007669"/>
    <property type="project" value="TreeGrafter"/>
</dbReference>
<dbReference type="PANTHER" id="PTHR13774">
    <property type="entry name" value="PHENAZINE BIOSYNTHESIS PROTEIN"/>
    <property type="match status" value="1"/>
</dbReference>
<organism evidence="3">
    <name type="scientific">Methyloraptor flagellatus</name>
    <dbReference type="NCBI Taxonomy" id="3162530"/>
    <lineage>
        <taxon>Bacteria</taxon>
        <taxon>Pseudomonadati</taxon>
        <taxon>Pseudomonadota</taxon>
        <taxon>Alphaproteobacteria</taxon>
        <taxon>Hyphomicrobiales</taxon>
        <taxon>Ancalomicrobiaceae</taxon>
        <taxon>Methyloraptor</taxon>
    </lineage>
</organism>
<dbReference type="PIRSF" id="PIRSF016184">
    <property type="entry name" value="PhzC_PhzF"/>
    <property type="match status" value="1"/>
</dbReference>
<protein>
    <submittedName>
        <fullName evidence="3">PhzF family phenazine biosynthesis protein</fullName>
    </submittedName>
</protein>
<dbReference type="Pfam" id="PF02567">
    <property type="entry name" value="PhzC-PhzF"/>
    <property type="match status" value="1"/>
</dbReference>
<evidence type="ECO:0000313" key="3">
    <source>
        <dbReference type="EMBL" id="XBY42809.1"/>
    </source>
</evidence>
<dbReference type="SUPFAM" id="SSF54506">
    <property type="entry name" value="Diaminopimelate epimerase-like"/>
    <property type="match status" value="1"/>
</dbReference>
<evidence type="ECO:0000256" key="1">
    <source>
        <dbReference type="ARBA" id="ARBA00008270"/>
    </source>
</evidence>